<organism evidence="1">
    <name type="scientific">marine sediment metagenome</name>
    <dbReference type="NCBI Taxonomy" id="412755"/>
    <lineage>
        <taxon>unclassified sequences</taxon>
        <taxon>metagenomes</taxon>
        <taxon>ecological metagenomes</taxon>
    </lineage>
</organism>
<name>A0A0F8Z337_9ZZZZ</name>
<feature type="non-terminal residue" evidence="1">
    <location>
        <position position="24"/>
    </location>
</feature>
<gene>
    <name evidence="1" type="ORF">LCGC14_2746420</name>
</gene>
<accession>A0A0F8Z337</accession>
<dbReference type="AlphaFoldDB" id="A0A0F8Z337"/>
<reference evidence="1" key="1">
    <citation type="journal article" date="2015" name="Nature">
        <title>Complex archaea that bridge the gap between prokaryotes and eukaryotes.</title>
        <authorList>
            <person name="Spang A."/>
            <person name="Saw J.H."/>
            <person name="Jorgensen S.L."/>
            <person name="Zaremba-Niedzwiedzka K."/>
            <person name="Martijn J."/>
            <person name="Lind A.E."/>
            <person name="van Eijk R."/>
            <person name="Schleper C."/>
            <person name="Guy L."/>
            <person name="Ettema T.J."/>
        </authorList>
    </citation>
    <scope>NUCLEOTIDE SEQUENCE</scope>
</reference>
<protein>
    <submittedName>
        <fullName evidence="1">Uncharacterized protein</fullName>
    </submittedName>
</protein>
<proteinExistence type="predicted"/>
<comment type="caution">
    <text evidence="1">The sequence shown here is derived from an EMBL/GenBank/DDBJ whole genome shotgun (WGS) entry which is preliminary data.</text>
</comment>
<evidence type="ECO:0000313" key="1">
    <source>
        <dbReference type="EMBL" id="KKK88113.1"/>
    </source>
</evidence>
<dbReference type="EMBL" id="LAZR01050102">
    <property type="protein sequence ID" value="KKK88113.1"/>
    <property type="molecule type" value="Genomic_DNA"/>
</dbReference>
<sequence>MPQGAVSNGKHIDAFIPYHLRDMF</sequence>